<dbReference type="AlphaFoldDB" id="A0A382PMH1"/>
<name>A0A382PMH1_9ZZZZ</name>
<gene>
    <name evidence="2" type="ORF">METZ01_LOCUS326814</name>
</gene>
<dbReference type="EMBL" id="UINC01108106">
    <property type="protein sequence ID" value="SVC73960.1"/>
    <property type="molecule type" value="Genomic_DNA"/>
</dbReference>
<evidence type="ECO:0000313" key="2">
    <source>
        <dbReference type="EMBL" id="SVC73960.1"/>
    </source>
</evidence>
<sequence>MLVLICSIAVILVSCSKEEESTSTSVPESGTGTTSSGTVEGNSDLTVTFHLLWYGEEPSRGPYLNNVVNSFYKSS</sequence>
<evidence type="ECO:0000256" key="1">
    <source>
        <dbReference type="SAM" id="MobiDB-lite"/>
    </source>
</evidence>
<reference evidence="2" key="1">
    <citation type="submission" date="2018-05" db="EMBL/GenBank/DDBJ databases">
        <authorList>
            <person name="Lanie J.A."/>
            <person name="Ng W.-L."/>
            <person name="Kazmierczak K.M."/>
            <person name="Andrzejewski T.M."/>
            <person name="Davidsen T.M."/>
            <person name="Wayne K.J."/>
            <person name="Tettelin H."/>
            <person name="Glass J.I."/>
            <person name="Rusch D."/>
            <person name="Podicherti R."/>
            <person name="Tsui H.-C.T."/>
            <person name="Winkler M.E."/>
        </authorList>
    </citation>
    <scope>NUCLEOTIDE SEQUENCE</scope>
</reference>
<organism evidence="2">
    <name type="scientific">marine metagenome</name>
    <dbReference type="NCBI Taxonomy" id="408172"/>
    <lineage>
        <taxon>unclassified sequences</taxon>
        <taxon>metagenomes</taxon>
        <taxon>ecological metagenomes</taxon>
    </lineage>
</organism>
<proteinExistence type="predicted"/>
<feature type="region of interest" description="Disordered" evidence="1">
    <location>
        <begin position="17"/>
        <end position="41"/>
    </location>
</feature>
<feature type="compositionally biased region" description="Low complexity" evidence="1">
    <location>
        <begin position="22"/>
        <end position="41"/>
    </location>
</feature>
<accession>A0A382PMH1</accession>
<protein>
    <submittedName>
        <fullName evidence="2">Uncharacterized protein</fullName>
    </submittedName>
</protein>